<dbReference type="InterPro" id="IPR007197">
    <property type="entry name" value="rSAM"/>
</dbReference>
<dbReference type="InterPro" id="IPR058240">
    <property type="entry name" value="rSAM_sf"/>
</dbReference>
<evidence type="ECO:0000259" key="9">
    <source>
        <dbReference type="PROSITE" id="PS51332"/>
    </source>
</evidence>
<dbReference type="SFLD" id="SFLDG01082">
    <property type="entry name" value="B12-binding_domain_containing"/>
    <property type="match status" value="1"/>
</dbReference>
<dbReference type="SFLD" id="SFLDS00029">
    <property type="entry name" value="Radical_SAM"/>
    <property type="match status" value="1"/>
</dbReference>
<evidence type="ECO:0000256" key="3">
    <source>
        <dbReference type="ARBA" id="ARBA00022679"/>
    </source>
</evidence>
<evidence type="ECO:0000256" key="4">
    <source>
        <dbReference type="ARBA" id="ARBA00022691"/>
    </source>
</evidence>
<proteinExistence type="predicted"/>
<dbReference type="CDD" id="cd02068">
    <property type="entry name" value="radical_SAM_B12_BD"/>
    <property type="match status" value="1"/>
</dbReference>
<dbReference type="InterPro" id="IPR006638">
    <property type="entry name" value="Elp3/MiaA/NifB-like_rSAM"/>
</dbReference>
<keyword evidence="2" id="KW-0489">Methyltransferase</keyword>
<keyword evidence="4" id="KW-0949">S-adenosyl-L-methionine</keyword>
<keyword evidence="6" id="KW-0408">Iron</keyword>
<comment type="cofactor">
    <cofactor evidence="1">
        <name>[4Fe-4S] cluster</name>
        <dbReference type="ChEBI" id="CHEBI:49883"/>
    </cofactor>
</comment>
<feature type="region of interest" description="Disordered" evidence="8">
    <location>
        <begin position="418"/>
        <end position="440"/>
    </location>
</feature>
<gene>
    <name evidence="11" type="ORF">LOC71_19115</name>
</gene>
<dbReference type="PANTHER" id="PTHR43409:SF7">
    <property type="entry name" value="BLL1977 PROTEIN"/>
    <property type="match status" value="1"/>
</dbReference>
<evidence type="ECO:0000313" key="12">
    <source>
        <dbReference type="Proteomes" id="UP001430306"/>
    </source>
</evidence>
<dbReference type="Proteomes" id="UP001430306">
    <property type="component" value="Unassembled WGS sequence"/>
</dbReference>
<feature type="domain" description="B12-binding" evidence="9">
    <location>
        <begin position="19"/>
        <end position="154"/>
    </location>
</feature>
<dbReference type="InterPro" id="IPR034466">
    <property type="entry name" value="Methyltransferase_Class_B"/>
</dbReference>
<evidence type="ECO:0000256" key="8">
    <source>
        <dbReference type="SAM" id="MobiDB-lite"/>
    </source>
</evidence>
<dbReference type="Gene3D" id="3.80.30.20">
    <property type="entry name" value="tm_1862 like domain"/>
    <property type="match status" value="1"/>
</dbReference>
<dbReference type="PANTHER" id="PTHR43409">
    <property type="entry name" value="ANAEROBIC MAGNESIUM-PROTOPORPHYRIN IX MONOMETHYL ESTER CYCLASE-RELATED"/>
    <property type="match status" value="1"/>
</dbReference>
<evidence type="ECO:0000313" key="11">
    <source>
        <dbReference type="EMBL" id="MCC9644388.1"/>
    </source>
</evidence>
<name>A0ABS8NLF1_9BACT</name>
<comment type="caution">
    <text evidence="11">The sequence shown here is derived from an EMBL/GenBank/DDBJ whole genome shotgun (WGS) entry which is preliminary data.</text>
</comment>
<evidence type="ECO:0000256" key="1">
    <source>
        <dbReference type="ARBA" id="ARBA00001966"/>
    </source>
</evidence>
<reference evidence="11" key="1">
    <citation type="submission" date="2021-11" db="EMBL/GenBank/DDBJ databases">
        <title>Genome sequence.</title>
        <authorList>
            <person name="Sun Q."/>
        </authorList>
    </citation>
    <scope>NUCLEOTIDE SEQUENCE</scope>
    <source>
        <strain evidence="11">JC740</strain>
    </source>
</reference>
<accession>A0ABS8NLF1</accession>
<dbReference type="SUPFAM" id="SSF102114">
    <property type="entry name" value="Radical SAM enzymes"/>
    <property type="match status" value="1"/>
</dbReference>
<protein>
    <submittedName>
        <fullName evidence="11">B12-binding domain-containing radical SAM protein</fullName>
    </submittedName>
</protein>
<dbReference type="PROSITE" id="PS51918">
    <property type="entry name" value="RADICAL_SAM"/>
    <property type="match status" value="1"/>
</dbReference>
<evidence type="ECO:0000256" key="2">
    <source>
        <dbReference type="ARBA" id="ARBA00022603"/>
    </source>
</evidence>
<feature type="compositionally biased region" description="Basic residues" evidence="8">
    <location>
        <begin position="429"/>
        <end position="440"/>
    </location>
</feature>
<dbReference type="InterPro" id="IPR006158">
    <property type="entry name" value="Cobalamin-bd"/>
</dbReference>
<dbReference type="Pfam" id="PF02310">
    <property type="entry name" value="B12-binding"/>
    <property type="match status" value="1"/>
</dbReference>
<dbReference type="Gene3D" id="3.40.50.280">
    <property type="entry name" value="Cobalamin-binding domain"/>
    <property type="match status" value="1"/>
</dbReference>
<dbReference type="Pfam" id="PF04055">
    <property type="entry name" value="Radical_SAM"/>
    <property type="match status" value="1"/>
</dbReference>
<keyword evidence="7" id="KW-0411">Iron-sulfur</keyword>
<sequence>MSGLRVGHEALLERGLRLPGLSRRATALSQLPPLGLLTLAGLVPDDWDVGLVLDDGVVEEATAVDQILSAGEHGASENGQPDLVAFSALTPSADRACRLSERLRKRGITTIIGGLHATAAPDHCQPHFDVVVRGDGEPSFERLLIDFRGDRMQPEYQSRGHYSLSDSPMPRWDLLGDHAPPRYTVQSMRGCPWSCSFCAASRLLGPARVKPDVLFERELAAITSRQSRPWIELADDNTFASDRDHSWMLDALQRHGARWFTESDWRIALRPKLLRQIAESGCRQILVGLESNVFRYPGMGAKTADWDRMMEAVLAIQDAGIVVNGCFIVGAEGETPASIERLGDFLDEAPLGEVQLTLQTPFPGIGLYQSLLKAGRLLPGDFARYTLFDVVYQPDQMTAVQLQDSFDELVGRVYRPEAQSRRDQIQKSIRSKRPRRKVSP</sequence>
<evidence type="ECO:0000256" key="7">
    <source>
        <dbReference type="ARBA" id="ARBA00023014"/>
    </source>
</evidence>
<dbReference type="SFLD" id="SFLDG01123">
    <property type="entry name" value="methyltransferase_(Class_B)"/>
    <property type="match status" value="1"/>
</dbReference>
<evidence type="ECO:0000259" key="10">
    <source>
        <dbReference type="PROSITE" id="PS51918"/>
    </source>
</evidence>
<dbReference type="InterPro" id="IPR023404">
    <property type="entry name" value="rSAM_horseshoe"/>
</dbReference>
<evidence type="ECO:0000256" key="5">
    <source>
        <dbReference type="ARBA" id="ARBA00022723"/>
    </source>
</evidence>
<organism evidence="11 12">
    <name type="scientific">Rhodopirellula halodulae</name>
    <dbReference type="NCBI Taxonomy" id="2894198"/>
    <lineage>
        <taxon>Bacteria</taxon>
        <taxon>Pseudomonadati</taxon>
        <taxon>Planctomycetota</taxon>
        <taxon>Planctomycetia</taxon>
        <taxon>Pirellulales</taxon>
        <taxon>Pirellulaceae</taxon>
        <taxon>Rhodopirellula</taxon>
    </lineage>
</organism>
<keyword evidence="12" id="KW-1185">Reference proteome</keyword>
<dbReference type="InterPro" id="IPR051198">
    <property type="entry name" value="BchE-like"/>
</dbReference>
<dbReference type="EMBL" id="JAJKFW010000051">
    <property type="protein sequence ID" value="MCC9644388.1"/>
    <property type="molecule type" value="Genomic_DNA"/>
</dbReference>
<dbReference type="SMART" id="SM00729">
    <property type="entry name" value="Elp3"/>
    <property type="match status" value="1"/>
</dbReference>
<dbReference type="PROSITE" id="PS51332">
    <property type="entry name" value="B12_BINDING"/>
    <property type="match status" value="1"/>
</dbReference>
<feature type="domain" description="Radical SAM core" evidence="10">
    <location>
        <begin position="177"/>
        <end position="407"/>
    </location>
</feature>
<keyword evidence="3" id="KW-0808">Transferase</keyword>
<dbReference type="RefSeq" id="WP_230276014.1">
    <property type="nucleotide sequence ID" value="NZ_JAJKFW010000051.1"/>
</dbReference>
<keyword evidence="5" id="KW-0479">Metal-binding</keyword>
<evidence type="ECO:0000256" key="6">
    <source>
        <dbReference type="ARBA" id="ARBA00023004"/>
    </source>
</evidence>